<evidence type="ECO:0000313" key="2">
    <source>
        <dbReference type="EMBL" id="CAG8792383.1"/>
    </source>
</evidence>
<feature type="region of interest" description="Disordered" evidence="1">
    <location>
        <begin position="111"/>
        <end position="130"/>
    </location>
</feature>
<sequence length="301" mass="34467">ADGKVRDEFAARFPGKGKVERRRVLDAAWPKIRLSKPREYDFLTKIGRLGARAVTLRLADNKGWNAALQIVGSNDKIMEKYKDRIPLVGQVEPMFRASNWVYRSRSKYRQQKRKRYCSPSSDSERGELYKKGKKRNRGVIPFVEKKVSILQNIEEQLHVSTAVELDILHQVALHKVRKQPVNPEMKTDHTRGMILRGGSRNMMPAVIESQLSVVGKMQTSETLNYWQQKIGPAPVVVDWLMNDVPLYPREVLVIAIQPVPKQYTLSAKQVEWVQKELSRLVASSAVGCLGNQSEGQIFFWK</sequence>
<keyword evidence="3" id="KW-1185">Reference proteome</keyword>
<organism evidence="2 3">
    <name type="scientific">Gigaspora margarita</name>
    <dbReference type="NCBI Taxonomy" id="4874"/>
    <lineage>
        <taxon>Eukaryota</taxon>
        <taxon>Fungi</taxon>
        <taxon>Fungi incertae sedis</taxon>
        <taxon>Mucoromycota</taxon>
        <taxon>Glomeromycotina</taxon>
        <taxon>Glomeromycetes</taxon>
        <taxon>Diversisporales</taxon>
        <taxon>Gigasporaceae</taxon>
        <taxon>Gigaspora</taxon>
    </lineage>
</organism>
<proteinExistence type="predicted"/>
<name>A0ABN7VQF5_GIGMA</name>
<dbReference type="EMBL" id="CAJVQB010019816">
    <property type="protein sequence ID" value="CAG8792383.1"/>
    <property type="molecule type" value="Genomic_DNA"/>
</dbReference>
<accession>A0ABN7VQF5</accession>
<feature type="non-terminal residue" evidence="2">
    <location>
        <position position="1"/>
    </location>
</feature>
<comment type="caution">
    <text evidence="2">The sequence shown here is derived from an EMBL/GenBank/DDBJ whole genome shotgun (WGS) entry which is preliminary data.</text>
</comment>
<gene>
    <name evidence="2" type="ORF">GMARGA_LOCUS21441</name>
</gene>
<reference evidence="2 3" key="1">
    <citation type="submission" date="2021-06" db="EMBL/GenBank/DDBJ databases">
        <authorList>
            <person name="Kallberg Y."/>
            <person name="Tangrot J."/>
            <person name="Rosling A."/>
        </authorList>
    </citation>
    <scope>NUCLEOTIDE SEQUENCE [LARGE SCALE GENOMIC DNA]</scope>
    <source>
        <strain evidence="2 3">120-4 pot B 10/14</strain>
    </source>
</reference>
<evidence type="ECO:0000313" key="3">
    <source>
        <dbReference type="Proteomes" id="UP000789901"/>
    </source>
</evidence>
<evidence type="ECO:0000256" key="1">
    <source>
        <dbReference type="SAM" id="MobiDB-lite"/>
    </source>
</evidence>
<protein>
    <submittedName>
        <fullName evidence="2">35974_t:CDS:1</fullName>
    </submittedName>
</protein>
<dbReference type="Proteomes" id="UP000789901">
    <property type="component" value="Unassembled WGS sequence"/>
</dbReference>